<accession>A0A3B0VGN7</accession>
<dbReference type="PANTHER" id="PTHR10724:SF7">
    <property type="entry name" value="SMALL RIBOSOMAL SUBUNIT PROTEIN BS1C"/>
    <property type="match status" value="1"/>
</dbReference>
<dbReference type="EMBL" id="UOEU01000103">
    <property type="protein sequence ID" value="VAW30874.1"/>
    <property type="molecule type" value="Genomic_DNA"/>
</dbReference>
<dbReference type="InterPro" id="IPR035104">
    <property type="entry name" value="Ribosomal_protein_S1-like"/>
</dbReference>
<dbReference type="AlphaFoldDB" id="A0A3B0VGN7"/>
<protein>
    <submittedName>
        <fullName evidence="6">SSU ribosomal protein S1p</fullName>
    </submittedName>
</protein>
<dbReference type="PRINTS" id="PR00681">
    <property type="entry name" value="RIBOSOMALS1"/>
</dbReference>
<feature type="domain" description="S1 motif" evidence="5">
    <location>
        <begin position="29"/>
        <end position="96"/>
    </location>
</feature>
<dbReference type="Pfam" id="PF00575">
    <property type="entry name" value="S1"/>
    <property type="match status" value="4"/>
</dbReference>
<feature type="compositionally biased region" description="Acidic residues" evidence="4">
    <location>
        <begin position="412"/>
        <end position="436"/>
    </location>
</feature>
<dbReference type="CDD" id="cd04465">
    <property type="entry name" value="S1_RPS1_repeat_ec2_hs2"/>
    <property type="match status" value="1"/>
</dbReference>
<dbReference type="SMART" id="SM00316">
    <property type="entry name" value="S1"/>
    <property type="match status" value="4"/>
</dbReference>
<reference evidence="6" key="1">
    <citation type="submission" date="2018-06" db="EMBL/GenBank/DDBJ databases">
        <authorList>
            <person name="Zhirakovskaya E."/>
        </authorList>
    </citation>
    <scope>NUCLEOTIDE SEQUENCE</scope>
</reference>
<sequence length="531" mass="58624">MSTEDTNLENANLMEEFLDQHDYKEPTVGDIRKGIIVAITPQGVIVDLGLKRDGLVPSSDLSKLEPEEREALQINDEIPVYVTSTDAPDSLVVSIHMAQLNQDWIDAEALMESGKIMEGEVIGYNKGGAIIPFGRLRGFVPASHLSALSRGLNDRQRQQKLAKLRGEKVPVKVIEVDRRRRRLVFSQREAQKEWEDKRKAELLNELSEGDTLTGRVSGLRDFGIFVDLGGADGLVHISELAWYRIDHPREVVKVGDEIEVYVLNINAKTQRISLSRKRLLENPWSTVTARYNENQLIEGKITRIVDYGAFAEIEPGVEGLLHLSQLSRGQVDNARDVVSEGETHLLRIVNIDSDRQRIGLSLRAVNSHEQIEWMARKEAEADEEGSSEAAVPDEVEAISDETAVSTVNEVAVESEDNSDESTVVDEVAESNNEDAEAISAEEVADEVAENSSDEQAEATPDEDVETLAEEVVEGVAESSDEEAEAPADEEAETVEEVEKVEAEEVAEEEGGDVDTPADSNDESVESEDESE</sequence>
<feature type="compositionally biased region" description="Acidic residues" evidence="4">
    <location>
        <begin position="519"/>
        <end position="531"/>
    </location>
</feature>
<evidence type="ECO:0000256" key="3">
    <source>
        <dbReference type="ARBA" id="ARBA00023274"/>
    </source>
</evidence>
<dbReference type="InterPro" id="IPR050437">
    <property type="entry name" value="Ribos_protein_bS1-like"/>
</dbReference>
<feature type="compositionally biased region" description="Acidic residues" evidence="4">
    <location>
        <begin position="503"/>
        <end position="512"/>
    </location>
</feature>
<comment type="similarity">
    <text evidence="1">Belongs to the bacterial ribosomal protein bS1 family.</text>
</comment>
<dbReference type="Gene3D" id="2.40.50.140">
    <property type="entry name" value="Nucleic acid-binding proteins"/>
    <property type="match status" value="4"/>
</dbReference>
<feature type="compositionally biased region" description="Acidic residues" evidence="4">
    <location>
        <begin position="442"/>
        <end position="495"/>
    </location>
</feature>
<dbReference type="InterPro" id="IPR012340">
    <property type="entry name" value="NA-bd_OB-fold"/>
</dbReference>
<dbReference type="GO" id="GO:0003729">
    <property type="term" value="F:mRNA binding"/>
    <property type="evidence" value="ECO:0007669"/>
    <property type="project" value="UniProtKB-ARBA"/>
</dbReference>
<feature type="region of interest" description="Disordered" evidence="4">
    <location>
        <begin position="410"/>
        <end position="531"/>
    </location>
</feature>
<feature type="domain" description="S1 motif" evidence="5">
    <location>
        <begin position="294"/>
        <end position="363"/>
    </location>
</feature>
<dbReference type="PROSITE" id="PS50126">
    <property type="entry name" value="S1"/>
    <property type="match status" value="4"/>
</dbReference>
<dbReference type="SUPFAM" id="SSF50249">
    <property type="entry name" value="Nucleic acid-binding proteins"/>
    <property type="match status" value="4"/>
</dbReference>
<dbReference type="InterPro" id="IPR003029">
    <property type="entry name" value="S1_domain"/>
</dbReference>
<dbReference type="GO" id="GO:0022627">
    <property type="term" value="C:cytosolic small ribosomal subunit"/>
    <property type="evidence" value="ECO:0007669"/>
    <property type="project" value="TreeGrafter"/>
</dbReference>
<gene>
    <name evidence="6" type="ORF">MNBD_CHLOROFLEXI01-2904</name>
</gene>
<feature type="domain" description="S1 motif" evidence="5">
    <location>
        <begin position="114"/>
        <end position="188"/>
    </location>
</feature>
<keyword evidence="2 6" id="KW-0689">Ribosomal protein</keyword>
<dbReference type="FunFam" id="2.40.50.140:FF:000051">
    <property type="entry name" value="RNA-binding transcriptional accessory protein"/>
    <property type="match status" value="1"/>
</dbReference>
<name>A0A3B0VGN7_9ZZZZ</name>
<evidence type="ECO:0000259" key="5">
    <source>
        <dbReference type="PROSITE" id="PS50126"/>
    </source>
</evidence>
<dbReference type="CDD" id="cd05688">
    <property type="entry name" value="S1_RPS1_repeat_ec3"/>
    <property type="match status" value="1"/>
</dbReference>
<feature type="domain" description="S1 motif" evidence="5">
    <location>
        <begin position="209"/>
        <end position="277"/>
    </location>
</feature>
<evidence type="ECO:0000256" key="1">
    <source>
        <dbReference type="ARBA" id="ARBA00006767"/>
    </source>
</evidence>
<evidence type="ECO:0000313" key="6">
    <source>
        <dbReference type="EMBL" id="VAW30874.1"/>
    </source>
</evidence>
<evidence type="ECO:0000256" key="4">
    <source>
        <dbReference type="SAM" id="MobiDB-lite"/>
    </source>
</evidence>
<dbReference type="PANTHER" id="PTHR10724">
    <property type="entry name" value="30S RIBOSOMAL PROTEIN S1"/>
    <property type="match status" value="1"/>
</dbReference>
<dbReference type="GO" id="GO:0006412">
    <property type="term" value="P:translation"/>
    <property type="evidence" value="ECO:0007669"/>
    <property type="project" value="TreeGrafter"/>
</dbReference>
<proteinExistence type="inferred from homology"/>
<keyword evidence="3" id="KW-0687">Ribonucleoprotein</keyword>
<dbReference type="GO" id="GO:0003735">
    <property type="term" value="F:structural constituent of ribosome"/>
    <property type="evidence" value="ECO:0007669"/>
    <property type="project" value="TreeGrafter"/>
</dbReference>
<organism evidence="6">
    <name type="scientific">hydrothermal vent metagenome</name>
    <dbReference type="NCBI Taxonomy" id="652676"/>
    <lineage>
        <taxon>unclassified sequences</taxon>
        <taxon>metagenomes</taxon>
        <taxon>ecological metagenomes</taxon>
    </lineage>
</organism>
<evidence type="ECO:0000256" key="2">
    <source>
        <dbReference type="ARBA" id="ARBA00022980"/>
    </source>
</evidence>